<dbReference type="PROSITE" id="PS50088">
    <property type="entry name" value="ANK_REPEAT"/>
    <property type="match status" value="2"/>
</dbReference>
<dbReference type="EMBL" id="ML977061">
    <property type="protein sequence ID" value="KAF1948343.1"/>
    <property type="molecule type" value="Genomic_DNA"/>
</dbReference>
<evidence type="ECO:0000256" key="3">
    <source>
        <dbReference type="PROSITE-ProRule" id="PRU00023"/>
    </source>
</evidence>
<dbReference type="Proteomes" id="UP000800035">
    <property type="component" value="Unassembled WGS sequence"/>
</dbReference>
<sequence>ASAYDGTTAIMQALIDADADVNKRGGEYGTPLQAAADCGKVENVQLLLDHGALVNTEPIGMYGYPLQAVCETGDVATVRLLLEKGANVNAYAENSVYGYAIL</sequence>
<feature type="non-terminal residue" evidence="4">
    <location>
        <position position="1"/>
    </location>
</feature>
<keyword evidence="2 3" id="KW-0040">ANK repeat</keyword>
<reference evidence="4" key="1">
    <citation type="journal article" date="2020" name="Stud. Mycol.">
        <title>101 Dothideomycetes genomes: a test case for predicting lifestyles and emergence of pathogens.</title>
        <authorList>
            <person name="Haridas S."/>
            <person name="Albert R."/>
            <person name="Binder M."/>
            <person name="Bloem J."/>
            <person name="Labutti K."/>
            <person name="Salamov A."/>
            <person name="Andreopoulos B."/>
            <person name="Baker S."/>
            <person name="Barry K."/>
            <person name="Bills G."/>
            <person name="Bluhm B."/>
            <person name="Cannon C."/>
            <person name="Castanera R."/>
            <person name="Culley D."/>
            <person name="Daum C."/>
            <person name="Ezra D."/>
            <person name="Gonzalez J."/>
            <person name="Henrissat B."/>
            <person name="Kuo A."/>
            <person name="Liang C."/>
            <person name="Lipzen A."/>
            <person name="Lutzoni F."/>
            <person name="Magnuson J."/>
            <person name="Mondo S."/>
            <person name="Nolan M."/>
            <person name="Ohm R."/>
            <person name="Pangilinan J."/>
            <person name="Park H.-J."/>
            <person name="Ramirez L."/>
            <person name="Alfaro M."/>
            <person name="Sun H."/>
            <person name="Tritt A."/>
            <person name="Yoshinaga Y."/>
            <person name="Zwiers L.-H."/>
            <person name="Turgeon B."/>
            <person name="Goodwin S."/>
            <person name="Spatafora J."/>
            <person name="Crous P."/>
            <person name="Grigoriev I."/>
        </authorList>
    </citation>
    <scope>NUCLEOTIDE SEQUENCE</scope>
    <source>
        <strain evidence="4">CBS 675.92</strain>
    </source>
</reference>
<protein>
    <submittedName>
        <fullName evidence="4">Uncharacterized protein</fullName>
    </submittedName>
</protein>
<dbReference type="SMART" id="SM00248">
    <property type="entry name" value="ANK"/>
    <property type="match status" value="2"/>
</dbReference>
<accession>A0A6A5T6R1</accession>
<dbReference type="InterPro" id="IPR002110">
    <property type="entry name" value="Ankyrin_rpt"/>
</dbReference>
<evidence type="ECO:0000256" key="2">
    <source>
        <dbReference type="ARBA" id="ARBA00023043"/>
    </source>
</evidence>
<dbReference type="PROSITE" id="PS50297">
    <property type="entry name" value="ANK_REP_REGION"/>
    <property type="match status" value="1"/>
</dbReference>
<dbReference type="SUPFAM" id="SSF48403">
    <property type="entry name" value="Ankyrin repeat"/>
    <property type="match status" value="1"/>
</dbReference>
<evidence type="ECO:0000256" key="1">
    <source>
        <dbReference type="ARBA" id="ARBA00022737"/>
    </source>
</evidence>
<dbReference type="AlphaFoldDB" id="A0A6A5T6R1"/>
<dbReference type="Gene3D" id="1.25.40.20">
    <property type="entry name" value="Ankyrin repeat-containing domain"/>
    <property type="match status" value="1"/>
</dbReference>
<dbReference type="PANTHER" id="PTHR24171">
    <property type="entry name" value="ANKYRIN REPEAT DOMAIN-CONTAINING PROTEIN 39-RELATED"/>
    <property type="match status" value="1"/>
</dbReference>
<gene>
    <name evidence="4" type="ORF">CC80DRAFT_431758</name>
</gene>
<name>A0A6A5T6R1_9PLEO</name>
<evidence type="ECO:0000313" key="4">
    <source>
        <dbReference type="EMBL" id="KAF1948343.1"/>
    </source>
</evidence>
<dbReference type="Pfam" id="PF12796">
    <property type="entry name" value="Ank_2"/>
    <property type="match status" value="1"/>
</dbReference>
<feature type="repeat" description="ANK" evidence="3">
    <location>
        <begin position="65"/>
        <end position="93"/>
    </location>
</feature>
<keyword evidence="1" id="KW-0677">Repeat</keyword>
<evidence type="ECO:0000313" key="5">
    <source>
        <dbReference type="Proteomes" id="UP000800035"/>
    </source>
</evidence>
<feature type="repeat" description="ANK" evidence="3">
    <location>
        <begin position="27"/>
        <end position="59"/>
    </location>
</feature>
<dbReference type="InterPro" id="IPR036770">
    <property type="entry name" value="Ankyrin_rpt-contain_sf"/>
</dbReference>
<dbReference type="OrthoDB" id="427518at2759"/>
<keyword evidence="5" id="KW-1185">Reference proteome</keyword>
<proteinExistence type="predicted"/>
<organism evidence="4 5">
    <name type="scientific">Byssothecium circinans</name>
    <dbReference type="NCBI Taxonomy" id="147558"/>
    <lineage>
        <taxon>Eukaryota</taxon>
        <taxon>Fungi</taxon>
        <taxon>Dikarya</taxon>
        <taxon>Ascomycota</taxon>
        <taxon>Pezizomycotina</taxon>
        <taxon>Dothideomycetes</taxon>
        <taxon>Pleosporomycetidae</taxon>
        <taxon>Pleosporales</taxon>
        <taxon>Massarineae</taxon>
        <taxon>Massarinaceae</taxon>
        <taxon>Byssothecium</taxon>
    </lineage>
</organism>